<dbReference type="EMBL" id="CAADIO010000044">
    <property type="protein sequence ID" value="VFR95126.1"/>
    <property type="molecule type" value="Genomic_DNA"/>
</dbReference>
<evidence type="ECO:0000313" key="7">
    <source>
        <dbReference type="EMBL" id="VFR53648.1"/>
    </source>
</evidence>
<dbReference type="EMBL" id="CAADII010000013">
    <property type="protein sequence ID" value="VFR53648.1"/>
    <property type="molecule type" value="Genomic_DNA"/>
</dbReference>
<evidence type="ECO:0000256" key="3">
    <source>
        <dbReference type="ARBA" id="ARBA00022777"/>
    </source>
</evidence>
<evidence type="ECO:0000313" key="10">
    <source>
        <dbReference type="EMBL" id="VFR95126.1"/>
    </source>
</evidence>
<dbReference type="Gene3D" id="3.40.1190.20">
    <property type="match status" value="1"/>
</dbReference>
<organism evidence="6">
    <name type="scientific">plant metagenome</name>
    <dbReference type="NCBI Taxonomy" id="1297885"/>
    <lineage>
        <taxon>unclassified sequences</taxon>
        <taxon>metagenomes</taxon>
        <taxon>organismal metagenomes</taxon>
    </lineage>
</organism>
<name>A0A484R6F4_9ZZZZ</name>
<keyword evidence="3 6" id="KW-0418">Kinase</keyword>
<dbReference type="EMBL" id="CAADID010000025">
    <property type="protein sequence ID" value="VFR76435.1"/>
    <property type="molecule type" value="Genomic_DNA"/>
</dbReference>
<dbReference type="FunFam" id="3.40.1190.20:FF:000003">
    <property type="entry name" value="Phosphomethylpyrimidine kinase ThiD"/>
    <property type="match status" value="1"/>
</dbReference>
<evidence type="ECO:0000313" key="8">
    <source>
        <dbReference type="EMBL" id="VFR76333.1"/>
    </source>
</evidence>
<dbReference type="AlphaFoldDB" id="A0A484R6F4"/>
<accession>A0A484R6F4</accession>
<proteinExistence type="predicted"/>
<dbReference type="InterPro" id="IPR004399">
    <property type="entry name" value="HMP/HMP-P_kinase_dom"/>
</dbReference>
<dbReference type="EMBL" id="CAADIG010000018">
    <property type="protein sequence ID" value="VFR44690.1"/>
    <property type="molecule type" value="Genomic_DNA"/>
</dbReference>
<dbReference type="GO" id="GO:0008972">
    <property type="term" value="F:phosphomethylpyrimidine kinase activity"/>
    <property type="evidence" value="ECO:0007669"/>
    <property type="project" value="UniProtKB-EC"/>
</dbReference>
<evidence type="ECO:0000256" key="1">
    <source>
        <dbReference type="ARBA" id="ARBA00022679"/>
    </source>
</evidence>
<sequence length="282" mass="29746">MASASHARAQGAPIPNALTIAGVDPSGGAGILADVKAMSALGAYGCAVIAALTAQNTQGVSHISPVPPAFVGAQIDTLFADVRIDAVKIGMLGQRPVTEVVAEKLARYRPAHVVLDPVMVAKSGDLLLENDAVGALREALLPQATLLTPNLPEAGVLLGERAVETVKEMRRVAEKLRERMAHSGHRWVMLKGGHLPGQDTVDLLHDGDRMIELPGLRVETRNTHGTGCTLSAALAALLPQTGDVPEAARRAKAYLTEAIRHADLLQVGSGHGPVHHFHGWWR</sequence>
<keyword evidence="2" id="KW-0547">Nucleotide-binding</keyword>
<keyword evidence="1 6" id="KW-0808">Transferase</keyword>
<dbReference type="EMBL" id="CAADIZ010000049">
    <property type="protein sequence ID" value="VFS29009.1"/>
    <property type="molecule type" value="Genomic_DNA"/>
</dbReference>
<evidence type="ECO:0000256" key="4">
    <source>
        <dbReference type="ARBA" id="ARBA00022840"/>
    </source>
</evidence>
<dbReference type="PANTHER" id="PTHR20858">
    <property type="entry name" value="PHOSPHOMETHYLPYRIMIDINE KINASE"/>
    <property type="match status" value="1"/>
</dbReference>
<evidence type="ECO:0000259" key="5">
    <source>
        <dbReference type="Pfam" id="PF08543"/>
    </source>
</evidence>
<dbReference type="EMBL" id="CAADIK010000040">
    <property type="protein sequence ID" value="VFR76333.1"/>
    <property type="molecule type" value="Genomic_DNA"/>
</dbReference>
<protein>
    <submittedName>
        <fullName evidence="6">Hydroxymethylpyrimidine phosphate kinase ThiD</fullName>
        <ecNumber evidence="6">2.7.4.7</ecNumber>
    </submittedName>
</protein>
<feature type="domain" description="Pyridoxamine kinase/Phosphomethylpyrimidine kinase" evidence="5">
    <location>
        <begin position="24"/>
        <end position="275"/>
    </location>
</feature>
<dbReference type="InterPro" id="IPR029056">
    <property type="entry name" value="Ribokinase-like"/>
</dbReference>
<dbReference type="GO" id="GO:0005524">
    <property type="term" value="F:ATP binding"/>
    <property type="evidence" value="ECO:0007669"/>
    <property type="project" value="UniProtKB-KW"/>
</dbReference>
<evidence type="ECO:0000313" key="6">
    <source>
        <dbReference type="EMBL" id="VFR44690.1"/>
    </source>
</evidence>
<dbReference type="SUPFAM" id="SSF53613">
    <property type="entry name" value="Ribokinase-like"/>
    <property type="match status" value="1"/>
</dbReference>
<gene>
    <name evidence="6" type="ORF">ANT2_0593</name>
    <name evidence="9" type="ORF">ANT3_0594</name>
    <name evidence="7" type="ORF">BRI6_0612</name>
    <name evidence="8" type="ORF">BRI9_0669</name>
    <name evidence="11" type="ORF">IVO3_0668</name>
    <name evidence="10" type="ORF">RAN3_0598</name>
    <name evidence="12" type="ORF">RAN7_0608</name>
</gene>
<dbReference type="GO" id="GO:0005829">
    <property type="term" value="C:cytosol"/>
    <property type="evidence" value="ECO:0007669"/>
    <property type="project" value="TreeGrafter"/>
</dbReference>
<reference evidence="6" key="1">
    <citation type="submission" date="2019-03" db="EMBL/GenBank/DDBJ databases">
        <authorList>
            <person name="Danneels B."/>
        </authorList>
    </citation>
    <scope>NUCLEOTIDE SEQUENCE</scope>
</reference>
<dbReference type="CDD" id="cd01169">
    <property type="entry name" value="HMPP_kinase"/>
    <property type="match status" value="1"/>
</dbReference>
<dbReference type="InterPro" id="IPR013749">
    <property type="entry name" value="PM/HMP-P_kinase-1"/>
</dbReference>
<dbReference type="GO" id="GO:0009228">
    <property type="term" value="P:thiamine biosynthetic process"/>
    <property type="evidence" value="ECO:0007669"/>
    <property type="project" value="InterPro"/>
</dbReference>
<dbReference type="EC" id="2.7.4.7" evidence="6"/>
<dbReference type="NCBIfam" id="TIGR00097">
    <property type="entry name" value="HMP-P_kinase"/>
    <property type="match status" value="1"/>
</dbReference>
<dbReference type="PANTHER" id="PTHR20858:SF17">
    <property type="entry name" value="HYDROXYMETHYLPYRIMIDINE_PHOSPHOMETHYLPYRIMIDINE KINASE THI20-RELATED"/>
    <property type="match status" value="1"/>
</dbReference>
<dbReference type="Pfam" id="PF08543">
    <property type="entry name" value="Phos_pyr_kin"/>
    <property type="match status" value="1"/>
</dbReference>
<dbReference type="GO" id="GO:0008902">
    <property type="term" value="F:hydroxymethylpyrimidine kinase activity"/>
    <property type="evidence" value="ECO:0007669"/>
    <property type="project" value="TreeGrafter"/>
</dbReference>
<evidence type="ECO:0000313" key="9">
    <source>
        <dbReference type="EMBL" id="VFR76435.1"/>
    </source>
</evidence>
<dbReference type="EMBL" id="CAADIP010000053">
    <property type="protein sequence ID" value="VFR97450.1"/>
    <property type="molecule type" value="Genomic_DNA"/>
</dbReference>
<evidence type="ECO:0000256" key="2">
    <source>
        <dbReference type="ARBA" id="ARBA00022741"/>
    </source>
</evidence>
<evidence type="ECO:0000313" key="12">
    <source>
        <dbReference type="EMBL" id="VFS29009.1"/>
    </source>
</evidence>
<keyword evidence="4" id="KW-0067">ATP-binding</keyword>
<evidence type="ECO:0000313" key="11">
    <source>
        <dbReference type="EMBL" id="VFR97450.1"/>
    </source>
</evidence>